<evidence type="ECO:0000259" key="11">
    <source>
        <dbReference type="Pfam" id="PF00155"/>
    </source>
</evidence>
<evidence type="ECO:0000313" key="12">
    <source>
        <dbReference type="EMBL" id="USQ82028.1"/>
    </source>
</evidence>
<dbReference type="Pfam" id="PF00155">
    <property type="entry name" value="Aminotran_1_2"/>
    <property type="match status" value="1"/>
</dbReference>
<comment type="similarity">
    <text evidence="2 9">Belongs to the class-II pyridoxal-phosphate-dependent aminotransferase family. Histidinol-phosphate aminotransferase subfamily.</text>
</comment>
<dbReference type="PANTHER" id="PTHR42885:SF2">
    <property type="entry name" value="HISTIDINOL-PHOSPHATE AMINOTRANSFERASE"/>
    <property type="match status" value="1"/>
</dbReference>
<accession>A0ABY4YZ17</accession>
<keyword evidence="6 9" id="KW-0808">Transferase</keyword>
<organism evidence="12 13">
    <name type="scientific">Ornithinimicrobium faecis</name>
    <dbReference type="NCBI Taxonomy" id="2934158"/>
    <lineage>
        <taxon>Bacteria</taxon>
        <taxon>Bacillati</taxon>
        <taxon>Actinomycetota</taxon>
        <taxon>Actinomycetes</taxon>
        <taxon>Micrococcales</taxon>
        <taxon>Ornithinimicrobiaceae</taxon>
        <taxon>Ornithinimicrobium</taxon>
    </lineage>
</organism>
<sequence>MPDGRATPPSKIGEFRAQLIREDLRDFTGYSSARTSDTGAPATIWLNANEASTASAIDPEGAQRRYPDPQPADLMAALADTYGVRPEQVVVGRGSDECIDLLVRTLTAPGGQDAIVQAPPTFGMYAVSARLHGVPVIDVPQRDLGTLWEVDVDGMRAAVEAGGATAVFLTSPGNPTGAVVPLEDIEQLAADLADQAVVVVDEAYQEFAGPRSAATLLDAHPNLVVLRTLSKAHGLAGARIGTALCHPDLATVLRRVQAPYPMPTPVAELAVAALSASVRRSVDARVLQTRTSRELLAEILQADPRVTSVYASEANFLLVRGPGVDSLLTELRASGIVVRDMRHLLTDALRVTVGSPEEIEAVQQSLGSAAQPSTLTPARARGIHT</sequence>
<feature type="compositionally biased region" description="Polar residues" evidence="10">
    <location>
        <begin position="364"/>
        <end position="376"/>
    </location>
</feature>
<feature type="modified residue" description="N6-(pyridoxal phosphate)lysine" evidence="9">
    <location>
        <position position="231"/>
    </location>
</feature>
<dbReference type="InterPro" id="IPR004839">
    <property type="entry name" value="Aminotransferase_I/II_large"/>
</dbReference>
<dbReference type="CDD" id="cd00609">
    <property type="entry name" value="AAT_like"/>
    <property type="match status" value="1"/>
</dbReference>
<dbReference type="RefSeq" id="WP_252595585.1">
    <property type="nucleotide sequence ID" value="NZ_CP099489.1"/>
</dbReference>
<feature type="region of interest" description="Disordered" evidence="10">
    <location>
        <begin position="364"/>
        <end position="385"/>
    </location>
</feature>
<evidence type="ECO:0000256" key="7">
    <source>
        <dbReference type="ARBA" id="ARBA00022898"/>
    </source>
</evidence>
<evidence type="ECO:0000256" key="10">
    <source>
        <dbReference type="SAM" id="MobiDB-lite"/>
    </source>
</evidence>
<dbReference type="PANTHER" id="PTHR42885">
    <property type="entry name" value="HISTIDINOL-PHOSPHATE AMINOTRANSFERASE-RELATED"/>
    <property type="match status" value="1"/>
</dbReference>
<evidence type="ECO:0000256" key="5">
    <source>
        <dbReference type="ARBA" id="ARBA00022605"/>
    </source>
</evidence>
<gene>
    <name evidence="9 12" type="primary">hisC</name>
    <name evidence="12" type="ORF">NF556_10415</name>
</gene>
<dbReference type="Gene3D" id="3.90.1150.10">
    <property type="entry name" value="Aspartate Aminotransferase, domain 1"/>
    <property type="match status" value="1"/>
</dbReference>
<evidence type="ECO:0000256" key="2">
    <source>
        <dbReference type="ARBA" id="ARBA00007970"/>
    </source>
</evidence>
<reference evidence="12" key="1">
    <citation type="submission" date="2022-06" db="EMBL/GenBank/DDBJ databases">
        <title>Ornithinimicrobium HY1793.</title>
        <authorList>
            <person name="Huang Y."/>
        </authorList>
    </citation>
    <scope>NUCLEOTIDE SEQUENCE</scope>
    <source>
        <strain evidence="12">HY1793</strain>
    </source>
</reference>
<dbReference type="InterPro" id="IPR005861">
    <property type="entry name" value="HisP_aminotrans"/>
</dbReference>
<keyword evidence="5 9" id="KW-0028">Amino-acid biosynthesis</keyword>
<evidence type="ECO:0000256" key="1">
    <source>
        <dbReference type="ARBA" id="ARBA00001933"/>
    </source>
</evidence>
<name>A0ABY4YZ17_9MICO</name>
<keyword evidence="8 9" id="KW-0368">Histidine biosynthesis</keyword>
<evidence type="ECO:0000256" key="8">
    <source>
        <dbReference type="ARBA" id="ARBA00023102"/>
    </source>
</evidence>
<protein>
    <recommendedName>
        <fullName evidence="9">Histidinol-phosphate aminotransferase</fullName>
        <ecNumber evidence="9">2.6.1.9</ecNumber>
    </recommendedName>
    <alternativeName>
        <fullName evidence="9">Imidazole acetol-phosphate transaminase</fullName>
    </alternativeName>
</protein>
<keyword evidence="4 9" id="KW-0032">Aminotransferase</keyword>
<evidence type="ECO:0000313" key="13">
    <source>
        <dbReference type="Proteomes" id="UP001056455"/>
    </source>
</evidence>
<comment type="pathway">
    <text evidence="9">Amino-acid biosynthesis; L-histidine biosynthesis; L-histidine from 5-phospho-alpha-D-ribose 1-diphosphate: step 7/9.</text>
</comment>
<dbReference type="EMBL" id="CP099489">
    <property type="protein sequence ID" value="USQ82028.1"/>
    <property type="molecule type" value="Genomic_DNA"/>
</dbReference>
<feature type="domain" description="Aminotransferase class I/classII large" evidence="11">
    <location>
        <begin position="60"/>
        <end position="363"/>
    </location>
</feature>
<comment type="subunit">
    <text evidence="3 9">Homodimer.</text>
</comment>
<dbReference type="InterPro" id="IPR015422">
    <property type="entry name" value="PyrdxlP-dep_Trfase_small"/>
</dbReference>
<dbReference type="HAMAP" id="MF_01023">
    <property type="entry name" value="HisC_aminotrans_2"/>
    <property type="match status" value="1"/>
</dbReference>
<proteinExistence type="inferred from homology"/>
<comment type="cofactor">
    <cofactor evidence="1 9">
        <name>pyridoxal 5'-phosphate</name>
        <dbReference type="ChEBI" id="CHEBI:597326"/>
    </cofactor>
</comment>
<dbReference type="InterPro" id="IPR015424">
    <property type="entry name" value="PyrdxlP-dep_Trfase"/>
</dbReference>
<dbReference type="Proteomes" id="UP001056455">
    <property type="component" value="Chromosome"/>
</dbReference>
<evidence type="ECO:0000256" key="3">
    <source>
        <dbReference type="ARBA" id="ARBA00011738"/>
    </source>
</evidence>
<dbReference type="Gene3D" id="3.40.640.10">
    <property type="entry name" value="Type I PLP-dependent aspartate aminotransferase-like (Major domain)"/>
    <property type="match status" value="1"/>
</dbReference>
<evidence type="ECO:0000256" key="4">
    <source>
        <dbReference type="ARBA" id="ARBA00022576"/>
    </source>
</evidence>
<dbReference type="GO" id="GO:0004400">
    <property type="term" value="F:histidinol-phosphate transaminase activity"/>
    <property type="evidence" value="ECO:0007669"/>
    <property type="project" value="UniProtKB-EC"/>
</dbReference>
<keyword evidence="13" id="KW-1185">Reference proteome</keyword>
<evidence type="ECO:0000256" key="9">
    <source>
        <dbReference type="HAMAP-Rule" id="MF_01023"/>
    </source>
</evidence>
<dbReference type="SUPFAM" id="SSF53383">
    <property type="entry name" value="PLP-dependent transferases"/>
    <property type="match status" value="1"/>
</dbReference>
<comment type="catalytic activity">
    <reaction evidence="9">
        <text>L-histidinol phosphate + 2-oxoglutarate = 3-(imidazol-4-yl)-2-oxopropyl phosphate + L-glutamate</text>
        <dbReference type="Rhea" id="RHEA:23744"/>
        <dbReference type="ChEBI" id="CHEBI:16810"/>
        <dbReference type="ChEBI" id="CHEBI:29985"/>
        <dbReference type="ChEBI" id="CHEBI:57766"/>
        <dbReference type="ChEBI" id="CHEBI:57980"/>
        <dbReference type="EC" id="2.6.1.9"/>
    </reaction>
</comment>
<dbReference type="InterPro" id="IPR015421">
    <property type="entry name" value="PyrdxlP-dep_Trfase_major"/>
</dbReference>
<keyword evidence="7 9" id="KW-0663">Pyridoxal phosphate</keyword>
<evidence type="ECO:0000256" key="6">
    <source>
        <dbReference type="ARBA" id="ARBA00022679"/>
    </source>
</evidence>
<dbReference type="EC" id="2.6.1.9" evidence="9"/>
<dbReference type="NCBIfam" id="TIGR01141">
    <property type="entry name" value="hisC"/>
    <property type="match status" value="1"/>
</dbReference>